<evidence type="ECO:0000256" key="6">
    <source>
        <dbReference type="RuleBase" id="RU367028"/>
    </source>
</evidence>
<evidence type="ECO:0000313" key="9">
    <source>
        <dbReference type="Proteomes" id="UP000236161"/>
    </source>
</evidence>
<dbReference type="PANTHER" id="PTHR33057">
    <property type="entry name" value="TRANSCRIPTION REPRESSOR OFP7-RELATED"/>
    <property type="match status" value="1"/>
</dbReference>
<keyword evidence="5 6" id="KW-0539">Nucleus</keyword>
<reference evidence="8 9" key="1">
    <citation type="journal article" date="2017" name="Nature">
        <title>The Apostasia genome and the evolution of orchids.</title>
        <authorList>
            <person name="Zhang G.Q."/>
            <person name="Liu K.W."/>
            <person name="Li Z."/>
            <person name="Lohaus R."/>
            <person name="Hsiao Y.Y."/>
            <person name="Niu S.C."/>
            <person name="Wang J.Y."/>
            <person name="Lin Y.C."/>
            <person name="Xu Q."/>
            <person name="Chen L.J."/>
            <person name="Yoshida K."/>
            <person name="Fujiwara S."/>
            <person name="Wang Z.W."/>
            <person name="Zhang Y.Q."/>
            <person name="Mitsuda N."/>
            <person name="Wang M."/>
            <person name="Liu G.H."/>
            <person name="Pecoraro L."/>
            <person name="Huang H.X."/>
            <person name="Xiao X.J."/>
            <person name="Lin M."/>
            <person name="Wu X.Y."/>
            <person name="Wu W.L."/>
            <person name="Chen Y.Y."/>
            <person name="Chang S.B."/>
            <person name="Sakamoto S."/>
            <person name="Ohme-Takagi M."/>
            <person name="Yagi M."/>
            <person name="Zeng S.J."/>
            <person name="Shen C.Y."/>
            <person name="Yeh C.M."/>
            <person name="Luo Y.B."/>
            <person name="Tsai W.C."/>
            <person name="Van de Peer Y."/>
            <person name="Liu Z.J."/>
        </authorList>
    </citation>
    <scope>NUCLEOTIDE SEQUENCE [LARGE SCALE GENOMIC DNA]</scope>
    <source>
        <strain evidence="9">cv. Shenzhen</strain>
        <tissue evidence="8">Stem</tissue>
    </source>
</reference>
<dbReference type="PROSITE" id="PS51754">
    <property type="entry name" value="OVATE"/>
    <property type="match status" value="1"/>
</dbReference>
<dbReference type="STRING" id="1088818.A0A2I0AML1"/>
<gene>
    <name evidence="8" type="ORF">AXF42_Ash002100</name>
</gene>
<dbReference type="OrthoDB" id="690912at2759"/>
<evidence type="ECO:0000313" key="8">
    <source>
        <dbReference type="EMBL" id="PKA56797.1"/>
    </source>
</evidence>
<dbReference type="GO" id="GO:0045892">
    <property type="term" value="P:negative regulation of DNA-templated transcription"/>
    <property type="evidence" value="ECO:0007669"/>
    <property type="project" value="UniProtKB-UniRule"/>
</dbReference>
<evidence type="ECO:0000256" key="3">
    <source>
        <dbReference type="ARBA" id="ARBA00023015"/>
    </source>
</evidence>
<keyword evidence="3 6" id="KW-0805">Transcription regulation</keyword>
<accession>A0A2I0AML1</accession>
<comment type="function">
    <text evidence="6">Transcriptional repressor that regulates multiple aspects of plant growth and development.</text>
</comment>
<dbReference type="InterPro" id="IPR038933">
    <property type="entry name" value="Ovate"/>
</dbReference>
<dbReference type="Proteomes" id="UP000236161">
    <property type="component" value="Unassembled WGS sequence"/>
</dbReference>
<evidence type="ECO:0000256" key="5">
    <source>
        <dbReference type="ARBA" id="ARBA00023242"/>
    </source>
</evidence>
<keyword evidence="4 6" id="KW-0804">Transcription</keyword>
<protein>
    <recommendedName>
        <fullName evidence="6">Transcription repressor</fullName>
    </recommendedName>
    <alternativeName>
        <fullName evidence="6">Ovate family protein</fullName>
    </alternativeName>
</protein>
<proteinExistence type="predicted"/>
<comment type="subcellular location">
    <subcellularLocation>
        <location evidence="1 6">Nucleus</location>
    </subcellularLocation>
</comment>
<dbReference type="PANTHER" id="PTHR33057:SF21">
    <property type="entry name" value="TRANSCRIPTION REPRESSOR"/>
    <property type="match status" value="1"/>
</dbReference>
<dbReference type="AlphaFoldDB" id="A0A2I0AML1"/>
<name>A0A2I0AML1_9ASPA</name>
<dbReference type="EMBL" id="KZ451969">
    <property type="protein sequence ID" value="PKA56797.1"/>
    <property type="molecule type" value="Genomic_DNA"/>
</dbReference>
<dbReference type="GO" id="GO:0005634">
    <property type="term" value="C:nucleus"/>
    <property type="evidence" value="ECO:0007669"/>
    <property type="project" value="UniProtKB-SubCell"/>
</dbReference>
<keyword evidence="2 6" id="KW-0678">Repressor</keyword>
<evidence type="ECO:0000259" key="7">
    <source>
        <dbReference type="PROSITE" id="PS51754"/>
    </source>
</evidence>
<dbReference type="NCBIfam" id="TIGR01568">
    <property type="entry name" value="A_thal_3678"/>
    <property type="match status" value="1"/>
</dbReference>
<dbReference type="InterPro" id="IPR006458">
    <property type="entry name" value="Ovate_C"/>
</dbReference>
<evidence type="ECO:0000256" key="1">
    <source>
        <dbReference type="ARBA" id="ARBA00004123"/>
    </source>
</evidence>
<evidence type="ECO:0000256" key="2">
    <source>
        <dbReference type="ARBA" id="ARBA00022491"/>
    </source>
</evidence>
<keyword evidence="9" id="KW-1185">Reference proteome</keyword>
<feature type="domain" description="OVATE" evidence="7">
    <location>
        <begin position="130"/>
        <end position="196"/>
    </location>
</feature>
<dbReference type="Pfam" id="PF04844">
    <property type="entry name" value="Ovate"/>
    <property type="match status" value="1"/>
</dbReference>
<evidence type="ECO:0000256" key="4">
    <source>
        <dbReference type="ARBA" id="ARBA00023163"/>
    </source>
</evidence>
<sequence length="221" mass="23390">MLGCFSRLRRHHTNPSTIINASDHAPPAAGSAVVRNFNTLYEPISDSDTSTTVSSSQAPTLTFPATASAAAAAPEAYDFEEVPDDPDLISSAVASGRLFPASPGSSNSIVDSGAGAASIYRGPGGTYLAVSTYSLDPYWDFRRSMEEIVAAISQLGGGENHLNLAVLRQLLLSYLAVNGKHAHRYIIRAFSDLLLTVSADEKLHRESCDAGAAGSNLRLHR</sequence>
<organism evidence="8 9">
    <name type="scientific">Apostasia shenzhenica</name>
    <dbReference type="NCBI Taxonomy" id="1088818"/>
    <lineage>
        <taxon>Eukaryota</taxon>
        <taxon>Viridiplantae</taxon>
        <taxon>Streptophyta</taxon>
        <taxon>Embryophyta</taxon>
        <taxon>Tracheophyta</taxon>
        <taxon>Spermatophyta</taxon>
        <taxon>Magnoliopsida</taxon>
        <taxon>Liliopsida</taxon>
        <taxon>Asparagales</taxon>
        <taxon>Orchidaceae</taxon>
        <taxon>Apostasioideae</taxon>
        <taxon>Apostasia</taxon>
    </lineage>
</organism>